<feature type="region of interest" description="Disordered" evidence="1">
    <location>
        <begin position="125"/>
        <end position="199"/>
    </location>
</feature>
<sequence>MSKPRVRWGTRPNQPATVKASAHATASPFKVYARASVKLHVGTNMVNVSRNSAFEKQREFEASASSKSEPPVSLDNPQETTLPGATGNPEVASNTLEITSNSGADELAESKKKLVQVAPEDARVLGMDETASQGASFNVGPIDIGSQNDGESLGSTPNAVMNKDSELQTEKKSEPLQAAAENVESAVESNDSGKSSKLSPADLIASLRYYDRRRGTLPDEEPLSPEDVAVLESSRTKLTKGRKSISRSETSSDHSNRKSSFKRIGLAVSSVVVGAYIFGIGTKLLSVQPESTAAAEFLSAVQRSKVTKGPVD</sequence>
<feature type="compositionally biased region" description="Polar residues" evidence="1">
    <location>
        <begin position="145"/>
        <end position="159"/>
    </location>
</feature>
<organism evidence="2 3">
    <name type="scientific">Arthrobotrys flagrans</name>
    <name type="common">Nematode-trapping fungus</name>
    <name type="synonym">Trichothecium flagrans</name>
    <dbReference type="NCBI Taxonomy" id="97331"/>
    <lineage>
        <taxon>Eukaryota</taxon>
        <taxon>Fungi</taxon>
        <taxon>Dikarya</taxon>
        <taxon>Ascomycota</taxon>
        <taxon>Pezizomycotina</taxon>
        <taxon>Orbiliomycetes</taxon>
        <taxon>Orbiliales</taxon>
        <taxon>Orbiliaceae</taxon>
        <taxon>Arthrobotrys</taxon>
    </lineage>
</organism>
<proteinExistence type="predicted"/>
<evidence type="ECO:0000313" key="3">
    <source>
        <dbReference type="Proteomes" id="UP000283090"/>
    </source>
</evidence>
<dbReference type="Proteomes" id="UP000283090">
    <property type="component" value="Unassembled WGS sequence"/>
</dbReference>
<dbReference type="AlphaFoldDB" id="A0A437AFX9"/>
<evidence type="ECO:0000313" key="2">
    <source>
        <dbReference type="EMBL" id="RVD90026.1"/>
    </source>
</evidence>
<reference evidence="2 3" key="1">
    <citation type="submission" date="2019-01" db="EMBL/GenBank/DDBJ databases">
        <title>Intercellular communication is required for trap formation in the nematode-trapping fungus Duddingtonia flagrans.</title>
        <authorList>
            <person name="Youssar L."/>
            <person name="Wernet V."/>
            <person name="Hensel N."/>
            <person name="Hildebrandt H.-G."/>
            <person name="Fischer R."/>
        </authorList>
    </citation>
    <scope>NUCLEOTIDE SEQUENCE [LARGE SCALE GENOMIC DNA]</scope>
    <source>
        <strain evidence="2 3">CBS H-5679</strain>
    </source>
</reference>
<feature type="region of interest" description="Disordered" evidence="1">
    <location>
        <begin position="56"/>
        <end position="93"/>
    </location>
</feature>
<accession>A0A437AFX9</accession>
<keyword evidence="3" id="KW-1185">Reference proteome</keyword>
<feature type="region of interest" description="Disordered" evidence="1">
    <location>
        <begin position="214"/>
        <end position="259"/>
    </location>
</feature>
<feature type="compositionally biased region" description="Basic and acidic residues" evidence="1">
    <location>
        <begin position="163"/>
        <end position="174"/>
    </location>
</feature>
<dbReference type="RefSeq" id="XP_067495570.1">
    <property type="nucleotide sequence ID" value="XM_067629562.1"/>
</dbReference>
<dbReference type="VEuPathDB" id="FungiDB:DFL_001009"/>
<evidence type="ECO:0000256" key="1">
    <source>
        <dbReference type="SAM" id="MobiDB-lite"/>
    </source>
</evidence>
<protein>
    <submittedName>
        <fullName evidence="2">Uncharacterized protein</fullName>
    </submittedName>
</protein>
<name>A0A437AFX9_ARTFL</name>
<dbReference type="GeneID" id="93583320"/>
<dbReference type="OrthoDB" id="5427156at2759"/>
<comment type="caution">
    <text evidence="2">The sequence shown here is derived from an EMBL/GenBank/DDBJ whole genome shotgun (WGS) entry which is preliminary data.</text>
</comment>
<feature type="region of interest" description="Disordered" evidence="1">
    <location>
        <begin position="1"/>
        <end position="25"/>
    </location>
</feature>
<feature type="compositionally biased region" description="Low complexity" evidence="1">
    <location>
        <begin position="178"/>
        <end position="190"/>
    </location>
</feature>
<gene>
    <name evidence="2" type="ORF">DFL_001009</name>
</gene>
<dbReference type="EMBL" id="SAEB01000001">
    <property type="protein sequence ID" value="RVD90026.1"/>
    <property type="molecule type" value="Genomic_DNA"/>
</dbReference>